<organism evidence="2 3">
    <name type="scientific">Trifolium medium</name>
    <dbReference type="NCBI Taxonomy" id="97028"/>
    <lineage>
        <taxon>Eukaryota</taxon>
        <taxon>Viridiplantae</taxon>
        <taxon>Streptophyta</taxon>
        <taxon>Embryophyta</taxon>
        <taxon>Tracheophyta</taxon>
        <taxon>Spermatophyta</taxon>
        <taxon>Magnoliopsida</taxon>
        <taxon>eudicotyledons</taxon>
        <taxon>Gunneridae</taxon>
        <taxon>Pentapetalae</taxon>
        <taxon>rosids</taxon>
        <taxon>fabids</taxon>
        <taxon>Fabales</taxon>
        <taxon>Fabaceae</taxon>
        <taxon>Papilionoideae</taxon>
        <taxon>50 kb inversion clade</taxon>
        <taxon>NPAAA clade</taxon>
        <taxon>Hologalegina</taxon>
        <taxon>IRL clade</taxon>
        <taxon>Trifolieae</taxon>
        <taxon>Trifolium</taxon>
    </lineage>
</organism>
<evidence type="ECO:0000256" key="1">
    <source>
        <dbReference type="SAM" id="MobiDB-lite"/>
    </source>
</evidence>
<name>A0A392TKL6_9FABA</name>
<reference evidence="2 3" key="1">
    <citation type="journal article" date="2018" name="Front. Plant Sci.">
        <title>Red Clover (Trifolium pratense) and Zigzag Clover (T. medium) - A Picture of Genomic Similarities and Differences.</title>
        <authorList>
            <person name="Dluhosova J."/>
            <person name="Istvanek J."/>
            <person name="Nedelnik J."/>
            <person name="Repkova J."/>
        </authorList>
    </citation>
    <scope>NUCLEOTIDE SEQUENCE [LARGE SCALE GENOMIC DNA]</scope>
    <source>
        <strain evidence="3">cv. 10/8</strain>
        <tissue evidence="2">Leaf</tissue>
    </source>
</reference>
<proteinExistence type="predicted"/>
<protein>
    <submittedName>
        <fullName evidence="2">Uncharacterized protein</fullName>
    </submittedName>
</protein>
<feature type="region of interest" description="Disordered" evidence="1">
    <location>
        <begin position="1"/>
        <end position="24"/>
    </location>
</feature>
<keyword evidence="3" id="KW-1185">Reference proteome</keyword>
<dbReference type="Proteomes" id="UP000265520">
    <property type="component" value="Unassembled WGS sequence"/>
</dbReference>
<dbReference type="EMBL" id="LXQA010601266">
    <property type="protein sequence ID" value="MCI61522.1"/>
    <property type="molecule type" value="Genomic_DNA"/>
</dbReference>
<evidence type="ECO:0000313" key="2">
    <source>
        <dbReference type="EMBL" id="MCI61522.1"/>
    </source>
</evidence>
<dbReference type="AlphaFoldDB" id="A0A392TKL6"/>
<evidence type="ECO:0000313" key="3">
    <source>
        <dbReference type="Proteomes" id="UP000265520"/>
    </source>
</evidence>
<sequence>MLRPKLPHPKPHQGTRTKRKHQPW</sequence>
<comment type="caution">
    <text evidence="2">The sequence shown here is derived from an EMBL/GenBank/DDBJ whole genome shotgun (WGS) entry which is preliminary data.</text>
</comment>
<accession>A0A392TKL6</accession>
<feature type="non-terminal residue" evidence="2">
    <location>
        <position position="24"/>
    </location>
</feature>